<feature type="domain" description="Gelsolin-like" evidence="5">
    <location>
        <begin position="693"/>
        <end position="756"/>
    </location>
</feature>
<dbReference type="GO" id="GO:0070971">
    <property type="term" value="C:endoplasmic reticulum exit site"/>
    <property type="evidence" value="ECO:0007669"/>
    <property type="project" value="TreeGrafter"/>
</dbReference>
<evidence type="ECO:0000259" key="6">
    <source>
        <dbReference type="Pfam" id="PF04810"/>
    </source>
</evidence>
<dbReference type="Gene3D" id="2.60.40.1670">
    <property type="entry name" value="beta-sandwich domain of Sec23/24"/>
    <property type="match status" value="1"/>
</dbReference>
<feature type="domain" description="Sec23/Sec24 beta-sandwich" evidence="9">
    <location>
        <begin position="464"/>
        <end position="548"/>
    </location>
</feature>
<dbReference type="SUPFAM" id="SSF53300">
    <property type="entry name" value="vWA-like"/>
    <property type="match status" value="1"/>
</dbReference>
<feature type="compositionally biased region" description="Gly residues" evidence="4">
    <location>
        <begin position="366"/>
        <end position="377"/>
    </location>
</feature>
<dbReference type="GO" id="GO:0006886">
    <property type="term" value="P:intracellular protein transport"/>
    <property type="evidence" value="ECO:0007669"/>
    <property type="project" value="InterPro"/>
</dbReference>
<feature type="compositionally biased region" description="Low complexity" evidence="4">
    <location>
        <begin position="8"/>
        <end position="25"/>
    </location>
</feature>
<dbReference type="OrthoDB" id="49016at2759"/>
<comment type="similarity">
    <text evidence="1">Belongs to the SEC23/SEC24 family. SEC24 subfamily.</text>
</comment>
<gene>
    <name evidence="10" type="ORF">MICPUCDRAFT_28751</name>
</gene>
<feature type="region of interest" description="Disordered" evidence="4">
    <location>
        <begin position="1"/>
        <end position="44"/>
    </location>
</feature>
<dbReference type="SUPFAM" id="SSF81811">
    <property type="entry name" value="Helical domain of Sec23/24"/>
    <property type="match status" value="1"/>
</dbReference>
<name>C1N1H1_MICPC</name>
<dbReference type="GeneID" id="9687256"/>
<dbReference type="InterPro" id="IPR012990">
    <property type="entry name" value="Beta-sandwich_Sec23_24"/>
</dbReference>
<dbReference type="Gene3D" id="2.30.30.380">
    <property type="entry name" value="Zn-finger domain of Sec23/24"/>
    <property type="match status" value="1"/>
</dbReference>
<dbReference type="InterPro" id="IPR006900">
    <property type="entry name" value="Sec23/24_helical_dom"/>
</dbReference>
<dbReference type="PANTHER" id="PTHR13803:SF4">
    <property type="entry name" value="SECRETORY 24CD, ISOFORM C"/>
    <property type="match status" value="1"/>
</dbReference>
<evidence type="ECO:0000256" key="1">
    <source>
        <dbReference type="ARBA" id="ARBA00008334"/>
    </source>
</evidence>
<dbReference type="InterPro" id="IPR036180">
    <property type="entry name" value="Gelsolin-like_dom_sf"/>
</dbReference>
<feature type="region of interest" description="Disordered" evidence="4">
    <location>
        <begin position="356"/>
        <end position="377"/>
    </location>
</feature>
<dbReference type="AlphaFoldDB" id="C1N1H1"/>
<dbReference type="PANTHER" id="PTHR13803">
    <property type="entry name" value="SEC24-RELATED PROTEIN"/>
    <property type="match status" value="1"/>
</dbReference>
<dbReference type="InterPro" id="IPR006896">
    <property type="entry name" value="Sec23/24_trunk_dom"/>
</dbReference>
<dbReference type="SUPFAM" id="SSF82754">
    <property type="entry name" value="C-terminal, gelsolin-like domain of Sec23/24"/>
    <property type="match status" value="1"/>
</dbReference>
<dbReference type="Gene3D" id="3.40.50.410">
    <property type="entry name" value="von Willebrand factor, type A domain"/>
    <property type="match status" value="1"/>
</dbReference>
<evidence type="ECO:0000256" key="2">
    <source>
        <dbReference type="ARBA" id="ARBA00022448"/>
    </source>
</evidence>
<dbReference type="GO" id="GO:0008270">
    <property type="term" value="F:zinc ion binding"/>
    <property type="evidence" value="ECO:0007669"/>
    <property type="project" value="InterPro"/>
</dbReference>
<evidence type="ECO:0000259" key="7">
    <source>
        <dbReference type="Pfam" id="PF04811"/>
    </source>
</evidence>
<dbReference type="Proteomes" id="UP000001876">
    <property type="component" value="Unassembled WGS sequence"/>
</dbReference>
<dbReference type="Pfam" id="PF00626">
    <property type="entry name" value="Gelsolin"/>
    <property type="match status" value="1"/>
</dbReference>
<dbReference type="InterPro" id="IPR036175">
    <property type="entry name" value="Sec23/24_helical_dom_sf"/>
</dbReference>
<evidence type="ECO:0000313" key="10">
    <source>
        <dbReference type="EMBL" id="EEH54447.1"/>
    </source>
</evidence>
<dbReference type="InterPro" id="IPR007123">
    <property type="entry name" value="Gelsolin-like_dom"/>
</dbReference>
<dbReference type="Pfam" id="PF04815">
    <property type="entry name" value="Sec23_helical"/>
    <property type="match status" value="1"/>
</dbReference>
<evidence type="ECO:0000259" key="5">
    <source>
        <dbReference type="Pfam" id="PF00626"/>
    </source>
</evidence>
<evidence type="ECO:0000313" key="11">
    <source>
        <dbReference type="Proteomes" id="UP000001876"/>
    </source>
</evidence>
<accession>C1N1H1</accession>
<dbReference type="Pfam" id="PF04810">
    <property type="entry name" value="zf-Sec23_Sec24"/>
    <property type="match status" value="1"/>
</dbReference>
<evidence type="ECO:0000256" key="4">
    <source>
        <dbReference type="SAM" id="MobiDB-lite"/>
    </source>
</evidence>
<dbReference type="STRING" id="564608.C1N1H1"/>
<dbReference type="Gene3D" id="1.20.120.730">
    <property type="entry name" value="Sec23/Sec24 helical domain"/>
    <property type="match status" value="1"/>
</dbReference>
<feature type="domain" description="Zinc finger Sec23/Sec24-type" evidence="6">
    <location>
        <begin position="127"/>
        <end position="164"/>
    </location>
</feature>
<evidence type="ECO:0000259" key="9">
    <source>
        <dbReference type="Pfam" id="PF08033"/>
    </source>
</evidence>
<dbReference type="GO" id="GO:0090110">
    <property type="term" value="P:COPII-coated vesicle cargo loading"/>
    <property type="evidence" value="ECO:0007669"/>
    <property type="project" value="TreeGrafter"/>
</dbReference>
<dbReference type="Pfam" id="PF04811">
    <property type="entry name" value="Sec23_trunk"/>
    <property type="match status" value="1"/>
</dbReference>
<organism evidence="11">
    <name type="scientific">Micromonas pusilla (strain CCMP1545)</name>
    <name type="common">Picoplanktonic green alga</name>
    <dbReference type="NCBI Taxonomy" id="564608"/>
    <lineage>
        <taxon>Eukaryota</taxon>
        <taxon>Viridiplantae</taxon>
        <taxon>Chlorophyta</taxon>
        <taxon>Mamiellophyceae</taxon>
        <taxon>Mamiellales</taxon>
        <taxon>Mamiellaceae</taxon>
        <taxon>Micromonas</taxon>
    </lineage>
</organism>
<protein>
    <submittedName>
        <fullName evidence="10">Predicted protein</fullName>
    </submittedName>
</protein>
<keyword evidence="11" id="KW-1185">Reference proteome</keyword>
<dbReference type="InterPro" id="IPR050550">
    <property type="entry name" value="SEC23_SEC24_subfamily"/>
</dbReference>
<keyword evidence="2" id="KW-0813">Transport</keyword>
<feature type="domain" description="Sec23/Sec24 trunk" evidence="7">
    <location>
        <begin position="201"/>
        <end position="459"/>
    </location>
</feature>
<sequence length="818" mass="88157">MVPPPARPGVGVAPPGPASSSSSSSQRIDPAQIPRPPHDDHADVVKHDTRTTHGTATHPPSANTTFIARDAGCCNPRYMRSTMSTIPNTSELLASSGMPLTIVVQPLALPHAEEAPIQVVDNGECGPVRCGRCKAYMNPFMRWLDHSRFACNFCGFAGECPREYGCALGADGRRSDWSERPELCKGSVEYVAPPEYMVRAPMSPALFFCVDVSPRAVETGATTSAIEAIARTLDTVPNPDRTLVGLCTFDAAAHFYHIAQGGASGAPRMLVVPDVDEPYAPVPDGLAVPLGPNRDAIDGVLKQLPKMFCDPMENGRRGAPCSAAAVKACVEALKPIGGRVLAFIASLPTGGMGALKPRGPVNQGSTAGGGGGGGGGFNNESDKDAAKYLAPGDKCYMKLAVEAAEYQVAIDLFLLTNGYVDVASLGVLPRVTGGSLYRYPNFNTTLDFAQLHNDLRWNVLRPQGMEAVMRVRASNGLGVIDYDGFYCKRTTTDVDLPAIDCDKAICVSLRYEDKLVDGSEACVQCALLYTTTDGERRIRVHTMALPVTSTLGNVFRASDLEAQTLDLIRRSSAKLLAGNCSLLAARELSLNATVNTLYAYRKFCATNNSTGQLILPEGLKVLPLYTLGLHKSLGLRSDASADDRATWLLLGACATAAAAVPSVYPRNFPIHRLPIAATPGESPPRFPPLPKTTWLSGEKLEQDGIYLLEDGREMSVWVGKQASAPLLRDVFGVDHADHIASTTAHIPRIENASNASVNEMVNCMRKMRSSYMRTRIYRRGDIGEHSFYQRLIEDRSAAGMSYVEFLCHVHRLIQNKFQ</sequence>
<dbReference type="SUPFAM" id="SSF82919">
    <property type="entry name" value="Zn-finger domain of Sec23/24"/>
    <property type="match status" value="1"/>
</dbReference>
<dbReference type="InterPro" id="IPR036174">
    <property type="entry name" value="Znf_Sec23_Sec24_sf"/>
</dbReference>
<dbReference type="Gene3D" id="3.40.20.10">
    <property type="entry name" value="Severin"/>
    <property type="match status" value="1"/>
</dbReference>
<dbReference type="GO" id="GO:0000149">
    <property type="term" value="F:SNARE binding"/>
    <property type="evidence" value="ECO:0007669"/>
    <property type="project" value="TreeGrafter"/>
</dbReference>
<dbReference type="InterPro" id="IPR029006">
    <property type="entry name" value="ADF-H/Gelsolin-like_dom_sf"/>
</dbReference>
<proteinExistence type="inferred from homology"/>
<keyword evidence="3" id="KW-0653">Protein transport</keyword>
<dbReference type="Pfam" id="PF08033">
    <property type="entry name" value="Sec23_BS"/>
    <property type="match status" value="1"/>
</dbReference>
<dbReference type="RefSeq" id="XP_003061817.1">
    <property type="nucleotide sequence ID" value="XM_003061771.1"/>
</dbReference>
<dbReference type="GO" id="GO:0030127">
    <property type="term" value="C:COPII vesicle coat"/>
    <property type="evidence" value="ECO:0007669"/>
    <property type="project" value="InterPro"/>
</dbReference>
<reference evidence="10 11" key="1">
    <citation type="journal article" date="2009" name="Science">
        <title>Green evolution and dynamic adaptations revealed by genomes of the marine picoeukaryotes Micromonas.</title>
        <authorList>
            <person name="Worden A.Z."/>
            <person name="Lee J.H."/>
            <person name="Mock T."/>
            <person name="Rouze P."/>
            <person name="Simmons M.P."/>
            <person name="Aerts A.L."/>
            <person name="Allen A.E."/>
            <person name="Cuvelier M.L."/>
            <person name="Derelle E."/>
            <person name="Everett M.V."/>
            <person name="Foulon E."/>
            <person name="Grimwood J."/>
            <person name="Gundlach H."/>
            <person name="Henrissat B."/>
            <person name="Napoli C."/>
            <person name="McDonald S.M."/>
            <person name="Parker M.S."/>
            <person name="Rombauts S."/>
            <person name="Salamov A."/>
            <person name="Von Dassow P."/>
            <person name="Badger J.H."/>
            <person name="Coutinho P.M."/>
            <person name="Demir E."/>
            <person name="Dubchak I."/>
            <person name="Gentemann C."/>
            <person name="Eikrem W."/>
            <person name="Gready J.E."/>
            <person name="John U."/>
            <person name="Lanier W."/>
            <person name="Lindquist E.A."/>
            <person name="Lucas S."/>
            <person name="Mayer K.F."/>
            <person name="Moreau H."/>
            <person name="Not F."/>
            <person name="Otillar R."/>
            <person name="Panaud O."/>
            <person name="Pangilinan J."/>
            <person name="Paulsen I."/>
            <person name="Piegu B."/>
            <person name="Poliakov A."/>
            <person name="Robbens S."/>
            <person name="Schmutz J."/>
            <person name="Toulza E."/>
            <person name="Wyss T."/>
            <person name="Zelensky A."/>
            <person name="Zhou K."/>
            <person name="Armbrust E.V."/>
            <person name="Bhattacharya D."/>
            <person name="Goodenough U.W."/>
            <person name="Van de Peer Y."/>
            <person name="Grigoriev I.V."/>
        </authorList>
    </citation>
    <scope>NUCLEOTIDE SEQUENCE [LARGE SCALE GENOMIC DNA]</scope>
    <source>
        <strain evidence="10 11">CCMP1545</strain>
    </source>
</reference>
<dbReference type="EMBL" id="GG663744">
    <property type="protein sequence ID" value="EEH54447.1"/>
    <property type="molecule type" value="Genomic_DNA"/>
</dbReference>
<dbReference type="InterPro" id="IPR036465">
    <property type="entry name" value="vWFA_dom_sf"/>
</dbReference>
<evidence type="ECO:0000259" key="8">
    <source>
        <dbReference type="Pfam" id="PF04815"/>
    </source>
</evidence>
<feature type="domain" description="Sec23/Sec24 helical" evidence="8">
    <location>
        <begin position="559"/>
        <end position="649"/>
    </location>
</feature>
<dbReference type="KEGG" id="mpp:MICPUCDRAFT_28751"/>
<dbReference type="SUPFAM" id="SSF81995">
    <property type="entry name" value="beta-sandwich domain of Sec23/24"/>
    <property type="match status" value="1"/>
</dbReference>
<evidence type="ECO:0000256" key="3">
    <source>
        <dbReference type="ARBA" id="ARBA00022927"/>
    </source>
</evidence>
<dbReference type="InterPro" id="IPR006895">
    <property type="entry name" value="Znf_Sec23_Sec24"/>
</dbReference>
<dbReference type="eggNOG" id="KOG1984">
    <property type="taxonomic scope" value="Eukaryota"/>
</dbReference>
<dbReference type="OMA" id="INPFMTF"/>